<dbReference type="InterPro" id="IPR036390">
    <property type="entry name" value="WH_DNA-bd_sf"/>
</dbReference>
<dbReference type="OrthoDB" id="56053at2157"/>
<dbReference type="Pfam" id="PF03551">
    <property type="entry name" value="PadR"/>
    <property type="match status" value="1"/>
</dbReference>
<accession>F6D1U6</accession>
<protein>
    <submittedName>
        <fullName evidence="2">Transcriptional regulator PadR family protein</fullName>
    </submittedName>
</protein>
<evidence type="ECO:0000259" key="1">
    <source>
        <dbReference type="Pfam" id="PF03551"/>
    </source>
</evidence>
<gene>
    <name evidence="2" type="ordered locus">MSWAN_1559</name>
</gene>
<dbReference type="RefSeq" id="WP_013826072.1">
    <property type="nucleotide sequence ID" value="NC_015574.1"/>
</dbReference>
<dbReference type="AlphaFoldDB" id="F6D1U6"/>
<dbReference type="HOGENOM" id="CLU_1582923_0_0_2"/>
<name>F6D1U6_METPW</name>
<dbReference type="SUPFAM" id="SSF46785">
    <property type="entry name" value="Winged helix' DNA-binding domain"/>
    <property type="match status" value="1"/>
</dbReference>
<dbReference type="eggNOG" id="arCOG00001">
    <property type="taxonomic scope" value="Archaea"/>
</dbReference>
<dbReference type="GeneID" id="10669068"/>
<organism evidence="2 3">
    <name type="scientific">Methanobacterium paludis (strain DSM 25820 / JCM 18151 / SWAN1)</name>
    <dbReference type="NCBI Taxonomy" id="868131"/>
    <lineage>
        <taxon>Archaea</taxon>
        <taxon>Methanobacteriati</taxon>
        <taxon>Methanobacteriota</taxon>
        <taxon>Methanomada group</taxon>
        <taxon>Methanobacteria</taxon>
        <taxon>Methanobacteriales</taxon>
        <taxon>Methanobacteriaceae</taxon>
        <taxon>Methanobacterium</taxon>
    </lineage>
</organism>
<dbReference type="KEGG" id="mew:MSWAN_1559"/>
<reference evidence="2 3" key="1">
    <citation type="journal article" date="2014" name="Int. J. Syst. Evol. Microbiol.">
        <title>Methanobacterium paludis sp. nov. and a novel strain of Methanobacterium lacus isolated from northern peatlands.</title>
        <authorList>
            <person name="Cadillo-Quiroz H."/>
            <person name="Brauer S.L."/>
            <person name="Goodson N."/>
            <person name="Yavitt J.B."/>
            <person name="Zinder S.H."/>
        </authorList>
    </citation>
    <scope>NUCLEOTIDE SEQUENCE [LARGE SCALE GENOMIC DNA]</scope>
    <source>
        <strain evidence="3">DSM 25820 / JCM 18151 / SWAN1</strain>
    </source>
</reference>
<dbReference type="Proteomes" id="UP000009231">
    <property type="component" value="Chromosome"/>
</dbReference>
<dbReference type="EMBL" id="CP002772">
    <property type="protein sequence ID" value="AEG18573.1"/>
    <property type="molecule type" value="Genomic_DNA"/>
</dbReference>
<keyword evidence="3" id="KW-1185">Reference proteome</keyword>
<dbReference type="InterPro" id="IPR005149">
    <property type="entry name" value="Tscrpt_reg_PadR_N"/>
</dbReference>
<dbReference type="PANTHER" id="PTHR43252">
    <property type="entry name" value="TRANSCRIPTIONAL REGULATOR YQJI"/>
    <property type="match status" value="1"/>
</dbReference>
<dbReference type="PANTHER" id="PTHR43252:SF4">
    <property type="entry name" value="TRANSCRIPTIONAL REGULATORY PROTEIN"/>
    <property type="match status" value="1"/>
</dbReference>
<proteinExistence type="predicted"/>
<evidence type="ECO:0000313" key="3">
    <source>
        <dbReference type="Proteomes" id="UP000009231"/>
    </source>
</evidence>
<evidence type="ECO:0000313" key="2">
    <source>
        <dbReference type="EMBL" id="AEG18573.1"/>
    </source>
</evidence>
<dbReference type="STRING" id="868131.MSWAN_1559"/>
<dbReference type="Gene3D" id="1.10.10.10">
    <property type="entry name" value="Winged helix-like DNA-binding domain superfamily/Winged helix DNA-binding domain"/>
    <property type="match status" value="1"/>
</dbReference>
<feature type="domain" description="Transcription regulator PadR N-terminal" evidence="1">
    <location>
        <begin position="8"/>
        <end position="80"/>
    </location>
</feature>
<sequence>MANTDLMILGMIYLQPSHGYLLKKNLKEYFGNPYFKLNNNVLYSTLAKLEKNGFVEGKEILGEKVNKKVYHITENGKNQLFEMVATPLTPEIDDFGFKVQAVFFDLIPKESRIKVVKPVYEAKLEMYHEALKKKEIYGINMQPISFTVLEYGIKELENSLEFYEKLME</sequence>
<dbReference type="InterPro" id="IPR036388">
    <property type="entry name" value="WH-like_DNA-bd_sf"/>
</dbReference>